<dbReference type="Pfam" id="PF05199">
    <property type="entry name" value="GMC_oxred_C"/>
    <property type="match status" value="1"/>
</dbReference>
<name>A0A8J6HH26_TENMO</name>
<comment type="cofactor">
    <cofactor evidence="1 5">
        <name>FAD</name>
        <dbReference type="ChEBI" id="CHEBI:57692"/>
    </cofactor>
</comment>
<dbReference type="SUPFAM" id="SSF51905">
    <property type="entry name" value="FAD/NAD(P)-binding domain"/>
    <property type="match status" value="1"/>
</dbReference>
<dbReference type="InterPro" id="IPR007867">
    <property type="entry name" value="GMC_OxRtase_C"/>
</dbReference>
<evidence type="ECO:0000256" key="5">
    <source>
        <dbReference type="PIRSR" id="PIRSR000137-2"/>
    </source>
</evidence>
<dbReference type="Gene3D" id="3.30.560.10">
    <property type="entry name" value="Glucose Oxidase, domain 3"/>
    <property type="match status" value="1"/>
</dbReference>
<evidence type="ECO:0000256" key="1">
    <source>
        <dbReference type="ARBA" id="ARBA00001974"/>
    </source>
</evidence>
<reference evidence="8" key="2">
    <citation type="submission" date="2021-08" db="EMBL/GenBank/DDBJ databases">
        <authorList>
            <person name="Eriksson T."/>
        </authorList>
    </citation>
    <scope>NUCLEOTIDE SEQUENCE</scope>
    <source>
        <strain evidence="8">Stoneville</strain>
        <tissue evidence="8">Whole head</tissue>
    </source>
</reference>
<comment type="caution">
    <text evidence="8">The sequence shown here is derived from an EMBL/GenBank/DDBJ whole genome shotgun (WGS) entry which is preliminary data.</text>
</comment>
<evidence type="ECO:0000313" key="9">
    <source>
        <dbReference type="Proteomes" id="UP000719412"/>
    </source>
</evidence>
<dbReference type="Pfam" id="PF00732">
    <property type="entry name" value="GMC_oxred_N"/>
    <property type="match status" value="1"/>
</dbReference>
<sequence length="563" mass="62877">MDFRTQDYDYVVVGSGSAGSIVARRLADDVNNKVLLIEAGSSGNSLLQIPSVGVMLQNSVFDWQYRTVPQKNACLALDKKVSLWPMGKILGGTSMLNNMVYVRGHPDDFAKWYKDSCDFNYTKDILPYFEKLEHNGTNKYKCSIMISESPFKSNISDYLLQAGLCLGFPISDGVNSEPEPKLTMKNGQRWTAYHQLAKLKKRNLEVLTNSLVEKVLLRDNFEAYGVRYSHLDEHYQVTASKGVILSAGVIGSPKILMLSGIGPKDHLRKMKITPRIDLPVGDNLQDHVATGADLVLLDSPPNLGVRQMTSYSSFFQYFLSSKGPWTTAGCENVAFFNAEPENVPELQFMILPLGFTSDQGKFLRSLVGIGDSLWNNYFAKINKPSFTVLPVVLHPKSRGTVRLKNKNPKTPPRIDPNYLSDSYDVEILVEGIEMIKSFIDTPPMRRLGARLNNNTFPGCEGHTFDTTPYWECYVRHLTLTSYHPVGTCQLGSVVDYDFQVRGTSKLYVVDGSVLPELPSGNPNGAIMMMAERAADIIKHHCWLSQRKCCATEVFVDQCNCGVN</sequence>
<dbReference type="GO" id="GO:0050660">
    <property type="term" value="F:flavin adenine dinucleotide binding"/>
    <property type="evidence" value="ECO:0007669"/>
    <property type="project" value="InterPro"/>
</dbReference>
<dbReference type="InterPro" id="IPR036188">
    <property type="entry name" value="FAD/NAD-bd_sf"/>
</dbReference>
<gene>
    <name evidence="8" type="ORF">GEV33_008284</name>
</gene>
<accession>A0A8J6HH26</accession>
<dbReference type="Gene3D" id="3.50.50.60">
    <property type="entry name" value="FAD/NAD(P)-binding domain"/>
    <property type="match status" value="1"/>
</dbReference>
<reference evidence="8" key="1">
    <citation type="journal article" date="2020" name="J Insects Food Feed">
        <title>The yellow mealworm (Tenebrio molitor) genome: a resource for the emerging insects as food and feed industry.</title>
        <authorList>
            <person name="Eriksson T."/>
            <person name="Andere A."/>
            <person name="Kelstrup H."/>
            <person name="Emery V."/>
            <person name="Picard C."/>
        </authorList>
    </citation>
    <scope>NUCLEOTIDE SEQUENCE</scope>
    <source>
        <strain evidence="8">Stoneville</strain>
        <tissue evidence="8">Whole head</tissue>
    </source>
</reference>
<evidence type="ECO:0000256" key="6">
    <source>
        <dbReference type="RuleBase" id="RU003968"/>
    </source>
</evidence>
<evidence type="ECO:0000259" key="7">
    <source>
        <dbReference type="PROSITE" id="PS00623"/>
    </source>
</evidence>
<dbReference type="PANTHER" id="PTHR11552">
    <property type="entry name" value="GLUCOSE-METHANOL-CHOLINE GMC OXIDOREDUCTASE"/>
    <property type="match status" value="1"/>
</dbReference>
<feature type="domain" description="Glucose-methanol-choline oxidoreductase N-terminal" evidence="7">
    <location>
        <begin position="87"/>
        <end position="110"/>
    </location>
</feature>
<dbReference type="InterPro" id="IPR012132">
    <property type="entry name" value="GMC_OxRdtase"/>
</dbReference>
<evidence type="ECO:0000256" key="2">
    <source>
        <dbReference type="ARBA" id="ARBA00010790"/>
    </source>
</evidence>
<dbReference type="SUPFAM" id="SSF54373">
    <property type="entry name" value="FAD-linked reductases, C-terminal domain"/>
    <property type="match status" value="1"/>
</dbReference>
<keyword evidence="9" id="KW-1185">Reference proteome</keyword>
<comment type="similarity">
    <text evidence="2 6">Belongs to the GMC oxidoreductase family.</text>
</comment>
<evidence type="ECO:0000313" key="8">
    <source>
        <dbReference type="EMBL" id="KAH0814504.1"/>
    </source>
</evidence>
<keyword evidence="4 5" id="KW-0274">FAD</keyword>
<feature type="binding site" evidence="5">
    <location>
        <position position="511"/>
    </location>
    <ligand>
        <name>FAD</name>
        <dbReference type="ChEBI" id="CHEBI:57692"/>
    </ligand>
</feature>
<dbReference type="AlphaFoldDB" id="A0A8J6HH26"/>
<evidence type="ECO:0000256" key="4">
    <source>
        <dbReference type="ARBA" id="ARBA00022827"/>
    </source>
</evidence>
<feature type="binding site" evidence="5">
    <location>
        <position position="93"/>
    </location>
    <ligand>
        <name>FAD</name>
        <dbReference type="ChEBI" id="CHEBI:57692"/>
    </ligand>
</feature>
<evidence type="ECO:0000256" key="3">
    <source>
        <dbReference type="ARBA" id="ARBA00022630"/>
    </source>
</evidence>
<dbReference type="EMBL" id="JABDTM020024223">
    <property type="protein sequence ID" value="KAH0814504.1"/>
    <property type="molecule type" value="Genomic_DNA"/>
</dbReference>
<dbReference type="GO" id="GO:0016614">
    <property type="term" value="F:oxidoreductase activity, acting on CH-OH group of donors"/>
    <property type="evidence" value="ECO:0007669"/>
    <property type="project" value="InterPro"/>
</dbReference>
<feature type="binding site" evidence="5">
    <location>
        <begin position="97"/>
        <end position="100"/>
    </location>
    <ligand>
        <name>FAD</name>
        <dbReference type="ChEBI" id="CHEBI:57692"/>
    </ligand>
</feature>
<dbReference type="PANTHER" id="PTHR11552:SF147">
    <property type="entry name" value="CHOLINE DEHYDROGENASE, MITOCHONDRIAL"/>
    <property type="match status" value="1"/>
</dbReference>
<dbReference type="PROSITE" id="PS00623">
    <property type="entry name" value="GMC_OXRED_1"/>
    <property type="match status" value="1"/>
</dbReference>
<protein>
    <recommendedName>
        <fullName evidence="7">Glucose-methanol-choline oxidoreductase N-terminal domain-containing protein</fullName>
    </recommendedName>
</protein>
<keyword evidence="3 6" id="KW-0285">Flavoprotein</keyword>
<dbReference type="PIRSF" id="PIRSF000137">
    <property type="entry name" value="Alcohol_oxidase"/>
    <property type="match status" value="1"/>
</dbReference>
<dbReference type="InterPro" id="IPR000172">
    <property type="entry name" value="GMC_OxRdtase_N"/>
</dbReference>
<organism evidence="8 9">
    <name type="scientific">Tenebrio molitor</name>
    <name type="common">Yellow mealworm beetle</name>
    <dbReference type="NCBI Taxonomy" id="7067"/>
    <lineage>
        <taxon>Eukaryota</taxon>
        <taxon>Metazoa</taxon>
        <taxon>Ecdysozoa</taxon>
        <taxon>Arthropoda</taxon>
        <taxon>Hexapoda</taxon>
        <taxon>Insecta</taxon>
        <taxon>Pterygota</taxon>
        <taxon>Neoptera</taxon>
        <taxon>Endopterygota</taxon>
        <taxon>Coleoptera</taxon>
        <taxon>Polyphaga</taxon>
        <taxon>Cucujiformia</taxon>
        <taxon>Tenebrionidae</taxon>
        <taxon>Tenebrio</taxon>
    </lineage>
</organism>
<proteinExistence type="inferred from homology"/>
<feature type="binding site" evidence="5">
    <location>
        <position position="212"/>
    </location>
    <ligand>
        <name>FAD</name>
        <dbReference type="ChEBI" id="CHEBI:57692"/>
    </ligand>
</feature>
<dbReference type="Proteomes" id="UP000719412">
    <property type="component" value="Unassembled WGS sequence"/>
</dbReference>